<reference evidence="2" key="1">
    <citation type="journal article" date="2019" name="bioRxiv">
        <title>The Genome of the Zebra Mussel, Dreissena polymorpha: A Resource for Invasive Species Research.</title>
        <authorList>
            <person name="McCartney M.A."/>
            <person name="Auch B."/>
            <person name="Kono T."/>
            <person name="Mallez S."/>
            <person name="Zhang Y."/>
            <person name="Obille A."/>
            <person name="Becker A."/>
            <person name="Abrahante J.E."/>
            <person name="Garbe J."/>
            <person name="Badalamenti J.P."/>
            <person name="Herman A."/>
            <person name="Mangelson H."/>
            <person name="Liachko I."/>
            <person name="Sullivan S."/>
            <person name="Sone E.D."/>
            <person name="Koren S."/>
            <person name="Silverstein K.A.T."/>
            <person name="Beckman K.B."/>
            <person name="Gohl D.M."/>
        </authorList>
    </citation>
    <scope>NUCLEOTIDE SEQUENCE</scope>
    <source>
        <strain evidence="2">Duluth1</strain>
        <tissue evidence="2">Whole animal</tissue>
    </source>
</reference>
<dbReference type="Proteomes" id="UP000828390">
    <property type="component" value="Unassembled WGS sequence"/>
</dbReference>
<sequence length="86" mass="9862">MKDIEISENSTISQECKYIHGNPKQTDISWWVESKLVVLGSQLVINQVSRQSAGIYRCDAINRFDQYEMPYIGQGSGMFQLKVQCE</sequence>
<dbReference type="SUPFAM" id="SSF48726">
    <property type="entry name" value="Immunoglobulin"/>
    <property type="match status" value="1"/>
</dbReference>
<dbReference type="InterPro" id="IPR013783">
    <property type="entry name" value="Ig-like_fold"/>
</dbReference>
<proteinExistence type="predicted"/>
<dbReference type="AlphaFoldDB" id="A0A9D4EWE5"/>
<organism evidence="2 3">
    <name type="scientific">Dreissena polymorpha</name>
    <name type="common">Zebra mussel</name>
    <name type="synonym">Mytilus polymorpha</name>
    <dbReference type="NCBI Taxonomy" id="45954"/>
    <lineage>
        <taxon>Eukaryota</taxon>
        <taxon>Metazoa</taxon>
        <taxon>Spiralia</taxon>
        <taxon>Lophotrochozoa</taxon>
        <taxon>Mollusca</taxon>
        <taxon>Bivalvia</taxon>
        <taxon>Autobranchia</taxon>
        <taxon>Heteroconchia</taxon>
        <taxon>Euheterodonta</taxon>
        <taxon>Imparidentia</taxon>
        <taxon>Neoheterodontei</taxon>
        <taxon>Myida</taxon>
        <taxon>Dreissenoidea</taxon>
        <taxon>Dreissenidae</taxon>
        <taxon>Dreissena</taxon>
    </lineage>
</organism>
<feature type="domain" description="Ig-like" evidence="1">
    <location>
        <begin position="1"/>
        <end position="62"/>
    </location>
</feature>
<evidence type="ECO:0000259" key="1">
    <source>
        <dbReference type="PROSITE" id="PS50835"/>
    </source>
</evidence>
<keyword evidence="3" id="KW-1185">Reference proteome</keyword>
<evidence type="ECO:0000313" key="2">
    <source>
        <dbReference type="EMBL" id="KAH3786628.1"/>
    </source>
</evidence>
<reference evidence="2" key="2">
    <citation type="submission" date="2020-11" db="EMBL/GenBank/DDBJ databases">
        <authorList>
            <person name="McCartney M.A."/>
            <person name="Auch B."/>
            <person name="Kono T."/>
            <person name="Mallez S."/>
            <person name="Becker A."/>
            <person name="Gohl D.M."/>
            <person name="Silverstein K.A.T."/>
            <person name="Koren S."/>
            <person name="Bechman K.B."/>
            <person name="Herman A."/>
            <person name="Abrahante J.E."/>
            <person name="Garbe J."/>
        </authorList>
    </citation>
    <scope>NUCLEOTIDE SEQUENCE</scope>
    <source>
        <strain evidence="2">Duluth1</strain>
        <tissue evidence="2">Whole animal</tissue>
    </source>
</reference>
<gene>
    <name evidence="2" type="ORF">DPMN_164735</name>
</gene>
<dbReference type="Pfam" id="PF00047">
    <property type="entry name" value="ig"/>
    <property type="match status" value="1"/>
</dbReference>
<comment type="caution">
    <text evidence="2">The sequence shown here is derived from an EMBL/GenBank/DDBJ whole genome shotgun (WGS) entry which is preliminary data.</text>
</comment>
<evidence type="ECO:0000313" key="3">
    <source>
        <dbReference type="Proteomes" id="UP000828390"/>
    </source>
</evidence>
<accession>A0A9D4EWE5</accession>
<dbReference type="Gene3D" id="2.60.40.10">
    <property type="entry name" value="Immunoglobulins"/>
    <property type="match status" value="1"/>
</dbReference>
<dbReference type="InterPro" id="IPR013151">
    <property type="entry name" value="Immunoglobulin_dom"/>
</dbReference>
<dbReference type="InterPro" id="IPR036179">
    <property type="entry name" value="Ig-like_dom_sf"/>
</dbReference>
<name>A0A9D4EWE5_DREPO</name>
<dbReference type="PROSITE" id="PS50835">
    <property type="entry name" value="IG_LIKE"/>
    <property type="match status" value="1"/>
</dbReference>
<dbReference type="EMBL" id="JAIWYP010000008">
    <property type="protein sequence ID" value="KAH3786628.1"/>
    <property type="molecule type" value="Genomic_DNA"/>
</dbReference>
<dbReference type="InterPro" id="IPR007110">
    <property type="entry name" value="Ig-like_dom"/>
</dbReference>
<protein>
    <recommendedName>
        <fullName evidence="1">Ig-like domain-containing protein</fullName>
    </recommendedName>
</protein>